<dbReference type="EMBL" id="JAVRRR010000020">
    <property type="protein sequence ID" value="KAK5147939.1"/>
    <property type="molecule type" value="Genomic_DNA"/>
</dbReference>
<proteinExistence type="predicted"/>
<gene>
    <name evidence="1" type="ORF">LTR32_000689</name>
</gene>
<evidence type="ECO:0008006" key="3">
    <source>
        <dbReference type="Google" id="ProtNLM"/>
    </source>
</evidence>
<dbReference type="Gene3D" id="3.10.450.50">
    <property type="match status" value="1"/>
</dbReference>
<reference evidence="1 2" key="1">
    <citation type="submission" date="2023-08" db="EMBL/GenBank/DDBJ databases">
        <title>Black Yeasts Isolated from many extreme environments.</title>
        <authorList>
            <person name="Coleine C."/>
            <person name="Stajich J.E."/>
            <person name="Selbmann L."/>
        </authorList>
    </citation>
    <scope>NUCLEOTIDE SEQUENCE [LARGE SCALE GENOMIC DNA]</scope>
    <source>
        <strain evidence="1 2">CCFEE 5386</strain>
    </source>
</reference>
<keyword evidence="2" id="KW-1185">Reference proteome</keyword>
<dbReference type="SUPFAM" id="SSF54427">
    <property type="entry name" value="NTF2-like"/>
    <property type="match status" value="1"/>
</dbReference>
<accession>A0ABR0LFE7</accession>
<name>A0ABR0LFE7_9PEZI</name>
<dbReference type="Proteomes" id="UP001308179">
    <property type="component" value="Unassembled WGS sequence"/>
</dbReference>
<organism evidence="1 2">
    <name type="scientific">Rachicladosporium monterosium</name>
    <dbReference type="NCBI Taxonomy" id="1507873"/>
    <lineage>
        <taxon>Eukaryota</taxon>
        <taxon>Fungi</taxon>
        <taxon>Dikarya</taxon>
        <taxon>Ascomycota</taxon>
        <taxon>Pezizomycotina</taxon>
        <taxon>Dothideomycetes</taxon>
        <taxon>Dothideomycetidae</taxon>
        <taxon>Cladosporiales</taxon>
        <taxon>Cladosporiaceae</taxon>
        <taxon>Rachicladosporium</taxon>
    </lineage>
</organism>
<dbReference type="InterPro" id="IPR032710">
    <property type="entry name" value="NTF2-like_dom_sf"/>
</dbReference>
<evidence type="ECO:0000313" key="2">
    <source>
        <dbReference type="Proteomes" id="UP001308179"/>
    </source>
</evidence>
<dbReference type="InterPro" id="IPR050977">
    <property type="entry name" value="Fungal_Meroterpenoid_Isomerase"/>
</dbReference>
<dbReference type="PANTHER" id="PTHR39598:SF1">
    <property type="entry name" value="AUSTINOID BIOSYNTHESIS CLUSTERS PROTEIN F-RELATED"/>
    <property type="match status" value="1"/>
</dbReference>
<evidence type="ECO:0000313" key="1">
    <source>
        <dbReference type="EMBL" id="KAK5147939.1"/>
    </source>
</evidence>
<protein>
    <recommendedName>
        <fullName evidence="3">SnoaL-like domain-containing protein</fullName>
    </recommendedName>
</protein>
<comment type="caution">
    <text evidence="1">The sequence shown here is derived from an EMBL/GenBank/DDBJ whole genome shotgun (WGS) entry which is preliminary data.</text>
</comment>
<sequence>MSPTAPTMFPDLETNMRATAEGFIHSFDGRWTTGATMRYRAPECEHSMLPSTLGLGTRKKNNEEWAAHFERLDGLVINAKTTVHDYLAVPSELRAVCRTSLDADTPVGSYHNDYVWFFTFDKTGQFIVSITEFMDSKAGAKLLGELTEAGLLQNH</sequence>
<dbReference type="PANTHER" id="PTHR39598">
    <property type="entry name" value="AUSTINOL SYNTHESIS PROTEIN F-RELATED"/>
    <property type="match status" value="1"/>
</dbReference>